<sequence>MPPTDEGDSTLLEEDTLLDVQTDFDIPTTLPLLPVRDIVVFPFMVLPLFVGRDSSIQAVNEALAGDRMMFLLAQKDSSIENPAPDELYKTGTVAMVIRMLKLPDGRVKILVQGLSKATVKVFNQREPFYNVDIEKIEEVDEKVSPEDVKGEAMMLNVRKQLEAMINLGKQVAPDILVIAENLNEPGKLADLMAANLGLKVEDAQTVLEITKPRKRLKKVSELLSREIELLSMQQKIQSAAQEE</sequence>
<feature type="domain" description="Lon N-terminal" evidence="1">
    <location>
        <begin position="30"/>
        <end position="227"/>
    </location>
</feature>
<dbReference type="Pfam" id="PF02190">
    <property type="entry name" value="LON_substr_bdg"/>
    <property type="match status" value="1"/>
</dbReference>
<dbReference type="InterPro" id="IPR046336">
    <property type="entry name" value="Lon_prtase_N_sf"/>
</dbReference>
<dbReference type="Gene3D" id="2.30.130.40">
    <property type="entry name" value="LON domain-like"/>
    <property type="match status" value="1"/>
</dbReference>
<accession>A0A3B1C4I6</accession>
<dbReference type="PANTHER" id="PTHR10046">
    <property type="entry name" value="ATP DEPENDENT LON PROTEASE FAMILY MEMBER"/>
    <property type="match status" value="1"/>
</dbReference>
<dbReference type="EMBL" id="UOGC01000145">
    <property type="protein sequence ID" value="VAX23012.1"/>
    <property type="molecule type" value="Genomic_DNA"/>
</dbReference>
<keyword evidence="2" id="KW-0645">Protease</keyword>
<evidence type="ECO:0000313" key="2">
    <source>
        <dbReference type="EMBL" id="VAX23012.1"/>
    </source>
</evidence>
<dbReference type="GO" id="GO:0005524">
    <property type="term" value="F:ATP binding"/>
    <property type="evidence" value="ECO:0007669"/>
    <property type="project" value="InterPro"/>
</dbReference>
<dbReference type="PROSITE" id="PS51787">
    <property type="entry name" value="LON_N"/>
    <property type="match status" value="1"/>
</dbReference>
<dbReference type="GO" id="GO:0004176">
    <property type="term" value="F:ATP-dependent peptidase activity"/>
    <property type="evidence" value="ECO:0007669"/>
    <property type="project" value="InterPro"/>
</dbReference>
<name>A0A3B1C4I6_9ZZZZ</name>
<dbReference type="GO" id="GO:0006508">
    <property type="term" value="P:proteolysis"/>
    <property type="evidence" value="ECO:0007669"/>
    <property type="project" value="UniProtKB-KW"/>
</dbReference>
<keyword evidence="2" id="KW-0378">Hydrolase</keyword>
<organism evidence="2">
    <name type="scientific">hydrothermal vent metagenome</name>
    <dbReference type="NCBI Taxonomy" id="652676"/>
    <lineage>
        <taxon>unclassified sequences</taxon>
        <taxon>metagenomes</taxon>
        <taxon>ecological metagenomes</taxon>
    </lineage>
</organism>
<dbReference type="InterPro" id="IPR003111">
    <property type="entry name" value="Lon_prtase_N"/>
</dbReference>
<protein>
    <submittedName>
        <fullName evidence="2">ATP-dependent protease La Type I</fullName>
        <ecNumber evidence="2">3.4.21.53</ecNumber>
    </submittedName>
</protein>
<dbReference type="InterPro" id="IPR027065">
    <property type="entry name" value="Lon_Prtase"/>
</dbReference>
<dbReference type="InterPro" id="IPR015947">
    <property type="entry name" value="PUA-like_sf"/>
</dbReference>
<dbReference type="GO" id="GO:0030163">
    <property type="term" value="P:protein catabolic process"/>
    <property type="evidence" value="ECO:0007669"/>
    <property type="project" value="InterPro"/>
</dbReference>
<feature type="non-terminal residue" evidence="2">
    <location>
        <position position="243"/>
    </location>
</feature>
<dbReference type="Gene3D" id="1.20.58.1480">
    <property type="match status" value="1"/>
</dbReference>
<gene>
    <name evidence="2" type="ORF">MNBD_NITROSPINAE01-1809</name>
</gene>
<dbReference type="SMART" id="SM00464">
    <property type="entry name" value="LON"/>
    <property type="match status" value="1"/>
</dbReference>
<evidence type="ECO:0000259" key="1">
    <source>
        <dbReference type="PROSITE" id="PS51787"/>
    </source>
</evidence>
<dbReference type="AlphaFoldDB" id="A0A3B1C4I6"/>
<dbReference type="SUPFAM" id="SSF88697">
    <property type="entry name" value="PUA domain-like"/>
    <property type="match status" value="1"/>
</dbReference>
<dbReference type="GO" id="GO:0004252">
    <property type="term" value="F:serine-type endopeptidase activity"/>
    <property type="evidence" value="ECO:0007669"/>
    <property type="project" value="UniProtKB-EC"/>
</dbReference>
<reference evidence="2" key="1">
    <citation type="submission" date="2018-06" db="EMBL/GenBank/DDBJ databases">
        <authorList>
            <person name="Zhirakovskaya E."/>
        </authorList>
    </citation>
    <scope>NUCLEOTIDE SEQUENCE</scope>
</reference>
<proteinExistence type="predicted"/>
<dbReference type="EC" id="3.4.21.53" evidence="2"/>